<reference evidence="9" key="2">
    <citation type="journal article" date="2019" name="IMA Fungus">
        <title>Genome sequencing and comparison of five Tilletia species to identify candidate genes for the detection of regulated species infecting wheat.</title>
        <authorList>
            <person name="Nguyen H.D.T."/>
            <person name="Sultana T."/>
            <person name="Kesanakurti P."/>
            <person name="Hambleton S."/>
        </authorList>
    </citation>
    <scope>NUCLEOTIDE SEQUENCE</scope>
    <source>
        <strain evidence="9">DAOMC 236416</strain>
    </source>
</reference>
<keyword evidence="4" id="KW-0863">Zinc-finger</keyword>
<evidence type="ECO:0000256" key="1">
    <source>
        <dbReference type="ARBA" id="ARBA00004123"/>
    </source>
</evidence>
<dbReference type="PANTHER" id="PTHR40626:SF11">
    <property type="entry name" value="ZINC FINGER PROTEIN YPR022C"/>
    <property type="match status" value="1"/>
</dbReference>
<comment type="subcellular location">
    <subcellularLocation>
        <location evidence="1">Nucleus</location>
    </subcellularLocation>
</comment>
<feature type="compositionally biased region" description="Polar residues" evidence="7">
    <location>
        <begin position="222"/>
        <end position="255"/>
    </location>
</feature>
<keyword evidence="5" id="KW-0862">Zinc</keyword>
<feature type="compositionally biased region" description="Low complexity" evidence="7">
    <location>
        <begin position="533"/>
        <end position="555"/>
    </location>
</feature>
<dbReference type="PROSITE" id="PS00028">
    <property type="entry name" value="ZINC_FINGER_C2H2_1"/>
    <property type="match status" value="1"/>
</dbReference>
<feature type="compositionally biased region" description="Gly residues" evidence="7">
    <location>
        <begin position="370"/>
        <end position="388"/>
    </location>
</feature>
<gene>
    <name evidence="9" type="ORF">A4X13_0g2703</name>
</gene>
<feature type="region of interest" description="Disordered" evidence="7">
    <location>
        <begin position="519"/>
        <end position="581"/>
    </location>
</feature>
<proteinExistence type="predicted"/>
<feature type="compositionally biased region" description="Low complexity" evidence="7">
    <location>
        <begin position="9"/>
        <end position="29"/>
    </location>
</feature>
<feature type="compositionally biased region" description="Polar residues" evidence="7">
    <location>
        <begin position="475"/>
        <end position="490"/>
    </location>
</feature>
<dbReference type="PROSITE" id="PS50157">
    <property type="entry name" value="ZINC_FINGER_C2H2_2"/>
    <property type="match status" value="2"/>
</dbReference>
<evidence type="ECO:0000256" key="7">
    <source>
        <dbReference type="SAM" id="MobiDB-lite"/>
    </source>
</evidence>
<feature type="compositionally biased region" description="Low complexity" evidence="7">
    <location>
        <begin position="37"/>
        <end position="66"/>
    </location>
</feature>
<protein>
    <recommendedName>
        <fullName evidence="8">C2H2-type domain-containing protein</fullName>
    </recommendedName>
</protein>
<dbReference type="Pfam" id="PF00096">
    <property type="entry name" value="zf-C2H2"/>
    <property type="match status" value="2"/>
</dbReference>
<keyword evidence="3" id="KW-0677">Repeat</keyword>
<dbReference type="FunFam" id="3.30.160.60:FF:000065">
    <property type="entry name" value="B-cell CLL/lymphoma 6, member B"/>
    <property type="match status" value="1"/>
</dbReference>
<feature type="region of interest" description="Disordered" evidence="7">
    <location>
        <begin position="184"/>
        <end position="282"/>
    </location>
</feature>
<comment type="caution">
    <text evidence="9">The sequence shown here is derived from an EMBL/GenBank/DDBJ whole genome shotgun (WGS) entry which is preliminary data.</text>
</comment>
<feature type="compositionally biased region" description="Basic residues" evidence="7">
    <location>
        <begin position="426"/>
        <end position="436"/>
    </location>
</feature>
<dbReference type="Proteomes" id="UP000077521">
    <property type="component" value="Unassembled WGS sequence"/>
</dbReference>
<evidence type="ECO:0000259" key="8">
    <source>
        <dbReference type="PROSITE" id="PS50157"/>
    </source>
</evidence>
<dbReference type="Gene3D" id="3.30.160.60">
    <property type="entry name" value="Classic Zinc Finger"/>
    <property type="match status" value="2"/>
</dbReference>
<dbReference type="GO" id="GO:0000978">
    <property type="term" value="F:RNA polymerase II cis-regulatory region sequence-specific DNA binding"/>
    <property type="evidence" value="ECO:0007669"/>
    <property type="project" value="InterPro"/>
</dbReference>
<dbReference type="GO" id="GO:0000981">
    <property type="term" value="F:DNA-binding transcription factor activity, RNA polymerase II-specific"/>
    <property type="evidence" value="ECO:0007669"/>
    <property type="project" value="InterPro"/>
</dbReference>
<dbReference type="SMART" id="SM00355">
    <property type="entry name" value="ZnF_C2H2"/>
    <property type="match status" value="2"/>
</dbReference>
<feature type="domain" description="C2H2-type" evidence="8">
    <location>
        <begin position="160"/>
        <end position="190"/>
    </location>
</feature>
<dbReference type="InterPro" id="IPR036236">
    <property type="entry name" value="Znf_C2H2_sf"/>
</dbReference>
<evidence type="ECO:0000256" key="5">
    <source>
        <dbReference type="ARBA" id="ARBA00022833"/>
    </source>
</evidence>
<organism evidence="9 10">
    <name type="scientific">Tilletia indica</name>
    <dbReference type="NCBI Taxonomy" id="43049"/>
    <lineage>
        <taxon>Eukaryota</taxon>
        <taxon>Fungi</taxon>
        <taxon>Dikarya</taxon>
        <taxon>Basidiomycota</taxon>
        <taxon>Ustilaginomycotina</taxon>
        <taxon>Exobasidiomycetes</taxon>
        <taxon>Tilletiales</taxon>
        <taxon>Tilletiaceae</taxon>
        <taxon>Tilletia</taxon>
    </lineage>
</organism>
<evidence type="ECO:0000256" key="4">
    <source>
        <dbReference type="ARBA" id="ARBA00022771"/>
    </source>
</evidence>
<dbReference type="PANTHER" id="PTHR40626">
    <property type="entry name" value="MIP31509P"/>
    <property type="match status" value="1"/>
</dbReference>
<evidence type="ECO:0000313" key="10">
    <source>
        <dbReference type="Proteomes" id="UP000077521"/>
    </source>
</evidence>
<dbReference type="GO" id="GO:0000785">
    <property type="term" value="C:chromatin"/>
    <property type="evidence" value="ECO:0007669"/>
    <property type="project" value="TreeGrafter"/>
</dbReference>
<dbReference type="InterPro" id="IPR013087">
    <property type="entry name" value="Znf_C2H2_type"/>
</dbReference>
<dbReference type="InterPro" id="IPR051059">
    <property type="entry name" value="VerF-like"/>
</dbReference>
<feature type="compositionally biased region" description="Gly residues" evidence="7">
    <location>
        <begin position="265"/>
        <end position="282"/>
    </location>
</feature>
<feature type="region of interest" description="Disordered" evidence="7">
    <location>
        <begin position="1"/>
        <end position="69"/>
    </location>
</feature>
<dbReference type="GO" id="GO:0008270">
    <property type="term" value="F:zinc ion binding"/>
    <property type="evidence" value="ECO:0007669"/>
    <property type="project" value="UniProtKB-KW"/>
</dbReference>
<feature type="domain" description="C2H2-type" evidence="8">
    <location>
        <begin position="132"/>
        <end position="159"/>
    </location>
</feature>
<dbReference type="GO" id="GO:0005634">
    <property type="term" value="C:nucleus"/>
    <property type="evidence" value="ECO:0007669"/>
    <property type="project" value="UniProtKB-SubCell"/>
</dbReference>
<reference evidence="9" key="1">
    <citation type="submission" date="2016-04" db="EMBL/GenBank/DDBJ databases">
        <authorList>
            <person name="Nguyen H.D."/>
            <person name="Samba Siva P."/>
            <person name="Cullis J."/>
            <person name="Levesque C.A."/>
            <person name="Hambleton S."/>
        </authorList>
    </citation>
    <scope>NUCLEOTIDE SEQUENCE</scope>
    <source>
        <strain evidence="9">DAOMC 236416</strain>
    </source>
</reference>
<dbReference type="AlphaFoldDB" id="A0A177T9W5"/>
<feature type="compositionally biased region" description="Basic residues" evidence="7">
    <location>
        <begin position="445"/>
        <end position="459"/>
    </location>
</feature>
<sequence>MDTHNQVGQSSSSSSSSSHHPQQGHYHSQQQHHHQQADSQQPQQQQQHQPQPQQQQQQQQQQPQQPAMSYSLAELPSTSGFPAASADPAAYARAGAFANGAGGVDPFYPLGIPAVHHMGKRPHNPNAPPRLYKCSLCPASFSRNHDLKRHSRIHLAVKPFPCQFCEKSFSRKDALKRHVLVKGCGTGNKKERSDKGKQRKAKASQQTTAPPAERNNGVLPNGSVTGVPSASTASPVNKANSTISTGTNPYEQPSHGSVRASDFGLGPGGGGTGPGGGGGGGVASVASAPIDNHLPAEQFYPTRGGTTSLMLGSPYGPADVGRESNGGGLPGYIGHGTPSAYGGGPSARTGLPMSVSSSAGSSWYNSYGPGGGPNGGGGGGGGGEGSGGSAASLIRSRDSTYDTDSYASSLGHPSSAHTPRAETPHSHQHPHAHGHPHGGYSHPHQTPHPHPHHPHHGPHPHLTGSTGGSGGAGTEQSYASPQTSHPYSPQTGAYSGYGAFYPGGSAGHSIGAISNTVTAAGTPNGFDPAGPRQQPHYTPQQQQHASPYSNTDSVNGSGGGGHDVSGGAAAPNAPLSTWWRP</sequence>
<evidence type="ECO:0000256" key="3">
    <source>
        <dbReference type="ARBA" id="ARBA00022737"/>
    </source>
</evidence>
<keyword evidence="2" id="KW-0479">Metal-binding</keyword>
<keyword evidence="6" id="KW-0539">Nucleus</keyword>
<evidence type="ECO:0000313" key="9">
    <source>
        <dbReference type="EMBL" id="KAE8256340.1"/>
    </source>
</evidence>
<keyword evidence="10" id="KW-1185">Reference proteome</keyword>
<evidence type="ECO:0000256" key="2">
    <source>
        <dbReference type="ARBA" id="ARBA00022723"/>
    </source>
</evidence>
<dbReference type="SUPFAM" id="SSF57667">
    <property type="entry name" value="beta-beta-alpha zinc fingers"/>
    <property type="match status" value="1"/>
</dbReference>
<accession>A0A177T9W5</accession>
<feature type="region of interest" description="Disordered" evidence="7">
    <location>
        <begin position="370"/>
        <end position="490"/>
    </location>
</feature>
<dbReference type="EMBL" id="LWDF02000135">
    <property type="protein sequence ID" value="KAE8256340.1"/>
    <property type="molecule type" value="Genomic_DNA"/>
</dbReference>
<evidence type="ECO:0000256" key="6">
    <source>
        <dbReference type="ARBA" id="ARBA00023242"/>
    </source>
</evidence>
<name>A0A177T9W5_9BASI</name>